<feature type="repeat" description="RCC1" evidence="3">
    <location>
        <begin position="438"/>
        <end position="490"/>
    </location>
</feature>
<dbReference type="SUPFAM" id="SSF50985">
    <property type="entry name" value="RCC1/BLIP-II"/>
    <property type="match status" value="1"/>
</dbReference>
<dbReference type="KEGG" id="gtt:GUITHDRAFT_136157"/>
<dbReference type="InterPro" id="IPR000408">
    <property type="entry name" value="Reg_chr_condens"/>
</dbReference>
<dbReference type="PaxDb" id="55529-EKX48952"/>
<name>L1JKU7_GUITC</name>
<dbReference type="eggNOG" id="KOG1426">
    <property type="taxonomic scope" value="Eukaryota"/>
</dbReference>
<dbReference type="HOGENOM" id="CLU_399814_0_0_1"/>
<dbReference type="PANTHER" id="PTHR45982:SF1">
    <property type="entry name" value="REGULATOR OF CHROMOSOME CONDENSATION"/>
    <property type="match status" value="1"/>
</dbReference>
<dbReference type="AlphaFoldDB" id="L1JKU7"/>
<dbReference type="EMBL" id="JH992983">
    <property type="protein sequence ID" value="EKX48952.1"/>
    <property type="molecule type" value="Genomic_DNA"/>
</dbReference>
<protein>
    <recommendedName>
        <fullName evidence="5">RCC1-like domain-containing protein</fullName>
    </recommendedName>
</protein>
<dbReference type="GeneID" id="17305900"/>
<evidence type="ECO:0000313" key="6">
    <source>
        <dbReference type="EMBL" id="EKX48952.1"/>
    </source>
</evidence>
<proteinExistence type="predicted"/>
<dbReference type="Pfam" id="PF13540">
    <property type="entry name" value="RCC1_2"/>
    <property type="match status" value="2"/>
</dbReference>
<gene>
    <name evidence="6" type="ORF">GUITHDRAFT_136157</name>
</gene>
<reference evidence="8" key="2">
    <citation type="submission" date="2012-11" db="EMBL/GenBank/DDBJ databases">
        <authorList>
            <person name="Kuo A."/>
            <person name="Curtis B.A."/>
            <person name="Tanifuji G."/>
            <person name="Burki F."/>
            <person name="Gruber A."/>
            <person name="Irimia M."/>
            <person name="Maruyama S."/>
            <person name="Arias M.C."/>
            <person name="Ball S.G."/>
            <person name="Gile G.H."/>
            <person name="Hirakawa Y."/>
            <person name="Hopkins J.F."/>
            <person name="Rensing S.A."/>
            <person name="Schmutz J."/>
            <person name="Symeonidi A."/>
            <person name="Elias M."/>
            <person name="Eveleigh R.J."/>
            <person name="Herman E.K."/>
            <person name="Klute M.J."/>
            <person name="Nakayama T."/>
            <person name="Obornik M."/>
            <person name="Reyes-Prieto A."/>
            <person name="Armbrust E.V."/>
            <person name="Aves S.J."/>
            <person name="Beiko R.G."/>
            <person name="Coutinho P."/>
            <person name="Dacks J.B."/>
            <person name="Durnford D.G."/>
            <person name="Fast N.M."/>
            <person name="Green B.R."/>
            <person name="Grisdale C."/>
            <person name="Hempe F."/>
            <person name="Henrissat B."/>
            <person name="Hoppner M.P."/>
            <person name="Ishida K.-I."/>
            <person name="Kim E."/>
            <person name="Koreny L."/>
            <person name="Kroth P.G."/>
            <person name="Liu Y."/>
            <person name="Malik S.-B."/>
            <person name="Maier U.G."/>
            <person name="McRose D."/>
            <person name="Mock T."/>
            <person name="Neilson J.A."/>
            <person name="Onodera N.T."/>
            <person name="Poole A.M."/>
            <person name="Pritham E.J."/>
            <person name="Richards T.A."/>
            <person name="Rocap G."/>
            <person name="Roy S.W."/>
            <person name="Sarai C."/>
            <person name="Schaack S."/>
            <person name="Shirato S."/>
            <person name="Slamovits C.H."/>
            <person name="Spencer D.F."/>
            <person name="Suzuki S."/>
            <person name="Worden A.Z."/>
            <person name="Zauner S."/>
            <person name="Barry K."/>
            <person name="Bell C."/>
            <person name="Bharti A.K."/>
            <person name="Crow J.A."/>
            <person name="Grimwood J."/>
            <person name="Kramer R."/>
            <person name="Lindquist E."/>
            <person name="Lucas S."/>
            <person name="Salamov A."/>
            <person name="McFadden G.I."/>
            <person name="Lane C.E."/>
            <person name="Keeling P.J."/>
            <person name="Gray M.W."/>
            <person name="Grigoriev I.V."/>
            <person name="Archibald J.M."/>
        </authorList>
    </citation>
    <scope>NUCLEOTIDE SEQUENCE</scope>
    <source>
        <strain evidence="8">CCMP2712</strain>
    </source>
</reference>
<evidence type="ECO:0000259" key="5">
    <source>
        <dbReference type="Pfam" id="PF25390"/>
    </source>
</evidence>
<dbReference type="STRING" id="905079.L1JKU7"/>
<dbReference type="InterPro" id="IPR058923">
    <property type="entry name" value="RCC1-like_dom"/>
</dbReference>
<dbReference type="Proteomes" id="UP000011087">
    <property type="component" value="Unassembled WGS sequence"/>
</dbReference>
<keyword evidence="2" id="KW-0677">Repeat</keyword>
<keyword evidence="1" id="KW-0344">Guanine-nucleotide releasing factor</keyword>
<sequence>MKHAKGLRRTTVSAGLVLLLSYQLSCGSTESRCPKHIVKDGFGNCKILRLQLRGGKSEDHTANAENFNTSWKTTINQNSNLPVDIMNSPLATEEEREFLENYERETNVSEVGELDDTGYKWSILKPGSGHFPYPRVPLRYLYNETLANRDPYIQALKRSNVSANENLWMPDMLPKEHDDTLDGFIDYYNDPSSEDKDSRYPDLTRLDVCPEVPQDPEIFEFPVYTRTKQHEEAAEEGDFAGMVLGCGGNDLGQLGVGEGQPGEPAHGSIPEHARGADFGYDARGFPIDHAGDEHYGSNTVPVALDRLRHVAIKFLRCGWNHAFALAEEKDGQQTLYGWGCNIYRQVGIDTDVPIDAPHQIHLERVNQNIKDIACGVCHSLVLCNDGSVFSFGGNVHGQLGLDIPLERKIFKPQRVCLPGKCVSIACGDFHSMFLLEEGDLFACGLNCCGQLGIGDSCENVSRPLPVEAFDGVGVREVGCGGEHTIVVDRNEGVWAFGSNCFGQLGCLKHPSTFHPPESCKETEPIEMVFRPDKPAVRVSKIICGVQHTILLFEDGELWGCGRNTFGALGLTHEAMAYHLTPITPWWKQFHNFSRVLEVACGFDFTIAALDNGDVVACGMNDRGQLGLGNWIRPTGELGTENFDEIMTFATAEPVPIPAYCQRGFHIACMMETSFAYSSSYKAHASEEFV</sequence>
<dbReference type="InterPro" id="IPR051553">
    <property type="entry name" value="Ran_GTPase-activating"/>
</dbReference>
<evidence type="ECO:0000313" key="7">
    <source>
        <dbReference type="EnsemblProtists" id="EKX48952"/>
    </source>
</evidence>
<dbReference type="GO" id="GO:0005737">
    <property type="term" value="C:cytoplasm"/>
    <property type="evidence" value="ECO:0007669"/>
    <property type="project" value="TreeGrafter"/>
</dbReference>
<evidence type="ECO:0000256" key="2">
    <source>
        <dbReference type="ARBA" id="ARBA00022737"/>
    </source>
</evidence>
<feature type="repeat" description="RCC1" evidence="3">
    <location>
        <begin position="491"/>
        <end position="554"/>
    </location>
</feature>
<feature type="repeat" description="RCC1" evidence="3">
    <location>
        <begin position="386"/>
        <end position="437"/>
    </location>
</feature>
<dbReference type="GO" id="GO:0005085">
    <property type="term" value="F:guanyl-nucleotide exchange factor activity"/>
    <property type="evidence" value="ECO:0007669"/>
    <property type="project" value="TreeGrafter"/>
</dbReference>
<organism evidence="6">
    <name type="scientific">Guillardia theta (strain CCMP2712)</name>
    <name type="common">Cryptophyte</name>
    <dbReference type="NCBI Taxonomy" id="905079"/>
    <lineage>
        <taxon>Eukaryota</taxon>
        <taxon>Cryptophyceae</taxon>
        <taxon>Pyrenomonadales</taxon>
        <taxon>Geminigeraceae</taxon>
        <taxon>Guillardia</taxon>
    </lineage>
</organism>
<dbReference type="OrthoDB" id="10256179at2759"/>
<dbReference type="PROSITE" id="PS50012">
    <property type="entry name" value="RCC1_3"/>
    <property type="match status" value="5"/>
</dbReference>
<dbReference type="Gene3D" id="2.130.10.30">
    <property type="entry name" value="Regulator of chromosome condensation 1/beta-lactamase-inhibitor protein II"/>
    <property type="match status" value="2"/>
</dbReference>
<keyword evidence="8" id="KW-1185">Reference proteome</keyword>
<evidence type="ECO:0000256" key="4">
    <source>
        <dbReference type="SAM" id="SignalP"/>
    </source>
</evidence>
<dbReference type="RefSeq" id="XP_005835932.1">
    <property type="nucleotide sequence ID" value="XM_005835875.1"/>
</dbReference>
<keyword evidence="4" id="KW-0732">Signal</keyword>
<evidence type="ECO:0000256" key="1">
    <source>
        <dbReference type="ARBA" id="ARBA00022658"/>
    </source>
</evidence>
<dbReference type="PROSITE" id="PS00626">
    <property type="entry name" value="RCC1_2"/>
    <property type="match status" value="3"/>
</dbReference>
<feature type="domain" description="RCC1-like" evidence="5">
    <location>
        <begin position="241"/>
        <end position="509"/>
    </location>
</feature>
<reference evidence="6 8" key="1">
    <citation type="journal article" date="2012" name="Nature">
        <title>Algal genomes reveal evolutionary mosaicism and the fate of nucleomorphs.</title>
        <authorList>
            <consortium name="DOE Joint Genome Institute"/>
            <person name="Curtis B.A."/>
            <person name="Tanifuji G."/>
            <person name="Burki F."/>
            <person name="Gruber A."/>
            <person name="Irimia M."/>
            <person name="Maruyama S."/>
            <person name="Arias M.C."/>
            <person name="Ball S.G."/>
            <person name="Gile G.H."/>
            <person name="Hirakawa Y."/>
            <person name="Hopkins J.F."/>
            <person name="Kuo A."/>
            <person name="Rensing S.A."/>
            <person name="Schmutz J."/>
            <person name="Symeonidi A."/>
            <person name="Elias M."/>
            <person name="Eveleigh R.J."/>
            <person name="Herman E.K."/>
            <person name="Klute M.J."/>
            <person name="Nakayama T."/>
            <person name="Obornik M."/>
            <person name="Reyes-Prieto A."/>
            <person name="Armbrust E.V."/>
            <person name="Aves S.J."/>
            <person name="Beiko R.G."/>
            <person name="Coutinho P."/>
            <person name="Dacks J.B."/>
            <person name="Durnford D.G."/>
            <person name="Fast N.M."/>
            <person name="Green B.R."/>
            <person name="Grisdale C.J."/>
            <person name="Hempel F."/>
            <person name="Henrissat B."/>
            <person name="Hoppner M.P."/>
            <person name="Ishida K."/>
            <person name="Kim E."/>
            <person name="Koreny L."/>
            <person name="Kroth P.G."/>
            <person name="Liu Y."/>
            <person name="Malik S.B."/>
            <person name="Maier U.G."/>
            <person name="McRose D."/>
            <person name="Mock T."/>
            <person name="Neilson J.A."/>
            <person name="Onodera N.T."/>
            <person name="Poole A.M."/>
            <person name="Pritham E.J."/>
            <person name="Richards T.A."/>
            <person name="Rocap G."/>
            <person name="Roy S.W."/>
            <person name="Sarai C."/>
            <person name="Schaack S."/>
            <person name="Shirato S."/>
            <person name="Slamovits C.H."/>
            <person name="Spencer D.F."/>
            <person name="Suzuki S."/>
            <person name="Worden A.Z."/>
            <person name="Zauner S."/>
            <person name="Barry K."/>
            <person name="Bell C."/>
            <person name="Bharti A.K."/>
            <person name="Crow J.A."/>
            <person name="Grimwood J."/>
            <person name="Kramer R."/>
            <person name="Lindquist E."/>
            <person name="Lucas S."/>
            <person name="Salamov A."/>
            <person name="McFadden G.I."/>
            <person name="Lane C.E."/>
            <person name="Keeling P.J."/>
            <person name="Gray M.W."/>
            <person name="Grigoriev I.V."/>
            <person name="Archibald J.M."/>
        </authorList>
    </citation>
    <scope>NUCLEOTIDE SEQUENCE</scope>
    <source>
        <strain evidence="6 8">CCMP2712</strain>
    </source>
</reference>
<feature type="repeat" description="RCC1" evidence="3">
    <location>
        <begin position="555"/>
        <end position="611"/>
    </location>
</feature>
<dbReference type="PRINTS" id="PR00633">
    <property type="entry name" value="RCCNDNSATION"/>
</dbReference>
<evidence type="ECO:0000256" key="3">
    <source>
        <dbReference type="PROSITE-ProRule" id="PRU00235"/>
    </source>
</evidence>
<dbReference type="PANTHER" id="PTHR45982">
    <property type="entry name" value="REGULATOR OF CHROMOSOME CONDENSATION"/>
    <property type="match status" value="1"/>
</dbReference>
<feature type="repeat" description="RCC1" evidence="3">
    <location>
        <begin position="333"/>
        <end position="385"/>
    </location>
</feature>
<feature type="chain" id="PRO_5008771478" description="RCC1-like domain-containing protein" evidence="4">
    <location>
        <begin position="28"/>
        <end position="689"/>
    </location>
</feature>
<feature type="signal peptide" evidence="4">
    <location>
        <begin position="1"/>
        <end position="27"/>
    </location>
</feature>
<accession>L1JKU7</accession>
<dbReference type="Pfam" id="PF25390">
    <property type="entry name" value="WD40_RLD"/>
    <property type="match status" value="1"/>
</dbReference>
<dbReference type="EnsemblProtists" id="EKX48952">
    <property type="protein sequence ID" value="EKX48952"/>
    <property type="gene ID" value="GUITHDRAFT_136157"/>
</dbReference>
<evidence type="ECO:0000313" key="8">
    <source>
        <dbReference type="Proteomes" id="UP000011087"/>
    </source>
</evidence>
<dbReference type="InterPro" id="IPR009091">
    <property type="entry name" value="RCC1/BLIP-II"/>
</dbReference>
<reference evidence="7" key="3">
    <citation type="submission" date="2016-03" db="UniProtKB">
        <authorList>
            <consortium name="EnsemblProtists"/>
        </authorList>
    </citation>
    <scope>IDENTIFICATION</scope>
</reference>